<gene>
    <name evidence="1" type="ORF">S03H2_12880</name>
</gene>
<organism evidence="1">
    <name type="scientific">marine sediment metagenome</name>
    <dbReference type="NCBI Taxonomy" id="412755"/>
    <lineage>
        <taxon>unclassified sequences</taxon>
        <taxon>metagenomes</taxon>
        <taxon>ecological metagenomes</taxon>
    </lineage>
</organism>
<dbReference type="AlphaFoldDB" id="X1ELV1"/>
<comment type="caution">
    <text evidence="1">The sequence shown here is derived from an EMBL/GenBank/DDBJ whole genome shotgun (WGS) entry which is preliminary data.</text>
</comment>
<evidence type="ECO:0000313" key="1">
    <source>
        <dbReference type="EMBL" id="GAH33542.1"/>
    </source>
</evidence>
<name>X1ELV1_9ZZZZ</name>
<feature type="non-terminal residue" evidence="1">
    <location>
        <position position="1"/>
    </location>
</feature>
<accession>X1ELV1</accession>
<sequence>EHPAGLKVQYAQKAFFTVACDRKWFGRERGRFNRYSHGGISLDEMVVPGIALKKLTQPFIKIEMKLPTEIIGVLEDEPNKINIGIENVGNLEGEFNLTMQLDSGGEKSFRQKLKAKEKTVCPFDFIPRDSTKNLYLHLSYKNIEGREIKESKRLSIEVKPREDKVKIDTSALDKLDKF</sequence>
<reference evidence="1" key="1">
    <citation type="journal article" date="2014" name="Front. Microbiol.">
        <title>High frequency of phylogenetically diverse reductive dehalogenase-homologous genes in deep subseafloor sedimentary metagenomes.</title>
        <authorList>
            <person name="Kawai M."/>
            <person name="Futagami T."/>
            <person name="Toyoda A."/>
            <person name="Takaki Y."/>
            <person name="Nishi S."/>
            <person name="Hori S."/>
            <person name="Arai W."/>
            <person name="Tsubouchi T."/>
            <person name="Morono Y."/>
            <person name="Uchiyama I."/>
            <person name="Ito T."/>
            <person name="Fujiyama A."/>
            <person name="Inagaki F."/>
            <person name="Takami H."/>
        </authorList>
    </citation>
    <scope>NUCLEOTIDE SEQUENCE</scope>
    <source>
        <strain evidence="1">Expedition CK06-06</strain>
    </source>
</reference>
<proteinExistence type="predicted"/>
<dbReference type="EMBL" id="BARU01006548">
    <property type="protein sequence ID" value="GAH33542.1"/>
    <property type="molecule type" value="Genomic_DNA"/>
</dbReference>
<protein>
    <submittedName>
        <fullName evidence="1">Uncharacterized protein</fullName>
    </submittedName>
</protein>